<accession>A0ABT3BF55</accession>
<proteinExistence type="predicted"/>
<dbReference type="EMBL" id="JALIEB010000007">
    <property type="protein sequence ID" value="MCV3272187.1"/>
    <property type="molecule type" value="Genomic_DNA"/>
</dbReference>
<dbReference type="CDD" id="cd06532">
    <property type="entry name" value="Glyco_transf_25"/>
    <property type="match status" value="1"/>
</dbReference>
<dbReference type="InterPro" id="IPR002654">
    <property type="entry name" value="Glyco_trans_25"/>
</dbReference>
<dbReference type="Pfam" id="PF01755">
    <property type="entry name" value="Glyco_transf_25"/>
    <property type="match status" value="1"/>
</dbReference>
<gene>
    <name evidence="3" type="ORF">MUB52_12185</name>
</gene>
<evidence type="ECO:0000259" key="2">
    <source>
        <dbReference type="Pfam" id="PF01755"/>
    </source>
</evidence>
<feature type="domain" description="Glycosyl transferase family 25" evidence="2">
    <location>
        <begin position="8"/>
        <end position="178"/>
    </location>
</feature>
<keyword evidence="4" id="KW-1185">Reference proteome</keyword>
<sequence>MAPRLHIEMINLARAEERRARMQAELAQAGVEAQFHPAFDMAEHPREEMLRHCRPDGPWGLFHDSNMAITISHAQVWERFLASDAVLCLVMEDDIFIAPELGAWLEDLSWWPADADMVKLERWRARSLKVLLGAEGQGYRGRRITRLLSRHVGAAGYMLTRDAAERFLAERPFDITIDNLLFNFNASPVARTMRVYQVQPALIEQGNEPEGVALQTATRFRPKGLALVRQKLKRAYYELAYPIPTLLSALTGRAKLHQITFLAQPAEVKQ</sequence>
<keyword evidence="1" id="KW-0175">Coiled coil</keyword>
<feature type="coiled-coil region" evidence="1">
    <location>
        <begin position="5"/>
        <end position="32"/>
    </location>
</feature>
<comment type="caution">
    <text evidence="3">The sequence shown here is derived from an EMBL/GenBank/DDBJ whole genome shotgun (WGS) entry which is preliminary data.</text>
</comment>
<protein>
    <submittedName>
        <fullName evidence="3">Glycosyltransferase family 25 protein</fullName>
    </submittedName>
</protein>
<name>A0ABT3BF55_9RHOB</name>
<evidence type="ECO:0000313" key="3">
    <source>
        <dbReference type="EMBL" id="MCV3272187.1"/>
    </source>
</evidence>
<organism evidence="3 4">
    <name type="scientific">Roseobacter sinensis</name>
    <dbReference type="NCBI Taxonomy" id="2931391"/>
    <lineage>
        <taxon>Bacteria</taxon>
        <taxon>Pseudomonadati</taxon>
        <taxon>Pseudomonadota</taxon>
        <taxon>Alphaproteobacteria</taxon>
        <taxon>Rhodobacterales</taxon>
        <taxon>Roseobacteraceae</taxon>
        <taxon>Roseobacter</taxon>
    </lineage>
</organism>
<dbReference type="Proteomes" id="UP001208690">
    <property type="component" value="Unassembled WGS sequence"/>
</dbReference>
<evidence type="ECO:0000313" key="4">
    <source>
        <dbReference type="Proteomes" id="UP001208690"/>
    </source>
</evidence>
<evidence type="ECO:0000256" key="1">
    <source>
        <dbReference type="SAM" id="Coils"/>
    </source>
</evidence>
<dbReference type="RefSeq" id="WP_263844514.1">
    <property type="nucleotide sequence ID" value="NZ_JALIEB010000007.1"/>
</dbReference>
<reference evidence="3 4" key="1">
    <citation type="submission" date="2022-04" db="EMBL/GenBank/DDBJ databases">
        <title>Roseobacter sp. WL0113 is a bacterium isolated from neritic sediment.</title>
        <authorList>
            <person name="Wang L."/>
            <person name="He W."/>
            <person name="Zhang D.-F."/>
        </authorList>
    </citation>
    <scope>NUCLEOTIDE SEQUENCE [LARGE SCALE GENOMIC DNA]</scope>
    <source>
        <strain evidence="3 4">WL0113</strain>
    </source>
</reference>